<comment type="caution">
    <text evidence="4">The sequence shown here is derived from an EMBL/GenBank/DDBJ whole genome shotgun (WGS) entry which is preliminary data.</text>
</comment>
<name>A0A832EAT7_9BACT</name>
<keyword evidence="3" id="KW-0812">Transmembrane</keyword>
<feature type="region of interest" description="Disordered" evidence="2">
    <location>
        <begin position="56"/>
        <end position="75"/>
    </location>
</feature>
<protein>
    <submittedName>
        <fullName evidence="4">Uncharacterized protein</fullName>
    </submittedName>
</protein>
<feature type="region of interest" description="Disordered" evidence="2">
    <location>
        <begin position="172"/>
        <end position="193"/>
    </location>
</feature>
<dbReference type="EMBL" id="DSTK01000031">
    <property type="protein sequence ID" value="HFK97612.1"/>
    <property type="molecule type" value="Genomic_DNA"/>
</dbReference>
<evidence type="ECO:0000256" key="3">
    <source>
        <dbReference type="SAM" id="Phobius"/>
    </source>
</evidence>
<evidence type="ECO:0000256" key="2">
    <source>
        <dbReference type="SAM" id="MobiDB-lite"/>
    </source>
</evidence>
<dbReference type="AlphaFoldDB" id="A0A832EAT7"/>
<feature type="transmembrane region" description="Helical" evidence="3">
    <location>
        <begin position="7"/>
        <end position="34"/>
    </location>
</feature>
<feature type="compositionally biased region" description="Basic and acidic residues" evidence="2">
    <location>
        <begin position="56"/>
        <end position="73"/>
    </location>
</feature>
<organism evidence="4">
    <name type="scientific">Desulfacinum infernum</name>
    <dbReference type="NCBI Taxonomy" id="35837"/>
    <lineage>
        <taxon>Bacteria</taxon>
        <taxon>Pseudomonadati</taxon>
        <taxon>Thermodesulfobacteriota</taxon>
        <taxon>Syntrophobacteria</taxon>
        <taxon>Syntrophobacterales</taxon>
        <taxon>Syntrophobacteraceae</taxon>
        <taxon>Desulfacinum</taxon>
    </lineage>
</organism>
<feature type="coiled-coil region" evidence="1">
    <location>
        <begin position="291"/>
        <end position="318"/>
    </location>
</feature>
<keyword evidence="3" id="KW-1133">Transmembrane helix</keyword>
<reference evidence="4" key="1">
    <citation type="journal article" date="2020" name="mSystems">
        <title>Genome- and Community-Level Interaction Insights into Carbon Utilization and Element Cycling Functions of Hydrothermarchaeota in Hydrothermal Sediment.</title>
        <authorList>
            <person name="Zhou Z."/>
            <person name="Liu Y."/>
            <person name="Xu W."/>
            <person name="Pan J."/>
            <person name="Luo Z.H."/>
            <person name="Li M."/>
        </authorList>
    </citation>
    <scope>NUCLEOTIDE SEQUENCE [LARGE SCALE GENOMIC DNA]</scope>
    <source>
        <strain evidence="4">SpSt-456</strain>
    </source>
</reference>
<proteinExistence type="predicted"/>
<evidence type="ECO:0000256" key="1">
    <source>
        <dbReference type="SAM" id="Coils"/>
    </source>
</evidence>
<keyword evidence="3" id="KW-0472">Membrane</keyword>
<evidence type="ECO:0000313" key="4">
    <source>
        <dbReference type="EMBL" id="HFK97612.1"/>
    </source>
</evidence>
<gene>
    <name evidence="4" type="ORF">ENS06_09885</name>
</gene>
<feature type="coiled-coil region" evidence="1">
    <location>
        <begin position="116"/>
        <end position="172"/>
    </location>
</feature>
<keyword evidence="1" id="KW-0175">Coiled coil</keyword>
<accession>A0A832EAT7</accession>
<sequence length="498" mass="56123">MSHQAGGIIVVLPGPLMLVGAAAAAVGILGYLFLKGCARTAKTCHEKWREHVQDLENKRQEERRQRQEMDRRRMAQFQRSLRDLAQQSAVQMDALDKQRKEWEKSRLEAVEVGIQQSILQDKLAQIEQELKNLAQAQAEPSMPHATPEVDPKEALEKAKAVLEARIAETSFEEAVRPRQATSSEPEPNGDALATPLHVDSEQWRRFLQCVEALAALPYANSDAFHAMHSELQDLSKSPGPDFETRLRTLEARLERMQTENTKREQHSREAQDAFAGLYTRWCTIKEDDGLAPLLADELERLEKTLREAKSRLVESATDFSALAKELQEQCVAFEQTVRNTLMKHQKEAVGSLFVSVLQDMSYEGIQVEDSGEEVRVKGTRKTPSGEAQVTLVMDNEKDRFSLDVSPQGFSSQDECTEEMRKILDALTQKGFAVKLDTVHKTWVEEAVEVVRKTLAQQGYAPERIVEERQGDAVRITATKGKTSPKIVVNTEPTKNVLR</sequence>